<organism evidence="1 3">
    <name type="scientific">Vanilla planifolia</name>
    <name type="common">Vanilla</name>
    <dbReference type="NCBI Taxonomy" id="51239"/>
    <lineage>
        <taxon>Eukaryota</taxon>
        <taxon>Viridiplantae</taxon>
        <taxon>Streptophyta</taxon>
        <taxon>Embryophyta</taxon>
        <taxon>Tracheophyta</taxon>
        <taxon>Spermatophyta</taxon>
        <taxon>Magnoliopsida</taxon>
        <taxon>Liliopsida</taxon>
        <taxon>Asparagales</taxon>
        <taxon>Orchidaceae</taxon>
        <taxon>Vanilloideae</taxon>
        <taxon>Vanilleae</taxon>
        <taxon>Vanilla</taxon>
    </lineage>
</organism>
<evidence type="ECO:0000313" key="4">
    <source>
        <dbReference type="Proteomes" id="UP000639772"/>
    </source>
</evidence>
<dbReference type="Proteomes" id="UP000639772">
    <property type="component" value="Chromosome 10"/>
</dbReference>
<proteinExistence type="predicted"/>
<dbReference type="AlphaFoldDB" id="A0A835PDM2"/>
<evidence type="ECO:0000313" key="3">
    <source>
        <dbReference type="Proteomes" id="UP000636800"/>
    </source>
</evidence>
<name>A0A835PDM2_VANPL</name>
<sequence>MPQDRFGNTTLEGLVNVLENHPCAFPNMILMVLLQISSSSIRAQVNIVLTPIEVKAGLSTIPNDIKNFELRGSLLPIYCYKKWNKSSLFGELEYVLIWRL</sequence>
<evidence type="ECO:0000313" key="2">
    <source>
        <dbReference type="EMBL" id="KAG0465923.1"/>
    </source>
</evidence>
<dbReference type="EMBL" id="JADCNM010000010">
    <property type="protein sequence ID" value="KAG0465923.1"/>
    <property type="molecule type" value="Genomic_DNA"/>
</dbReference>
<protein>
    <submittedName>
        <fullName evidence="1">Uncharacterized protein</fullName>
    </submittedName>
</protein>
<keyword evidence="3" id="KW-1185">Reference proteome</keyword>
<evidence type="ECO:0000313" key="1">
    <source>
        <dbReference type="EMBL" id="KAG0448527.1"/>
    </source>
</evidence>
<dbReference type="Proteomes" id="UP000636800">
    <property type="component" value="Unassembled WGS sequence"/>
</dbReference>
<reference evidence="3 4" key="1">
    <citation type="journal article" date="2020" name="Nat. Food">
        <title>A phased Vanilla planifolia genome enables genetic improvement of flavour and production.</title>
        <authorList>
            <person name="Hasing T."/>
            <person name="Tang H."/>
            <person name="Brym M."/>
            <person name="Khazi F."/>
            <person name="Huang T."/>
            <person name="Chambers A.H."/>
        </authorList>
    </citation>
    <scope>NUCLEOTIDE SEQUENCE [LARGE SCALE GENOMIC DNA]</scope>
    <source>
        <tissue evidence="1">Leaf</tissue>
    </source>
</reference>
<accession>A0A835PDM2</accession>
<gene>
    <name evidence="2" type="ORF">HPP92_020087</name>
    <name evidence="1" type="ORF">HPP92_027791</name>
</gene>
<comment type="caution">
    <text evidence="1">The sequence shown here is derived from an EMBL/GenBank/DDBJ whole genome shotgun (WGS) entry which is preliminary data.</text>
</comment>
<dbReference type="EMBL" id="JADCNL010000313">
    <property type="protein sequence ID" value="KAG0448527.1"/>
    <property type="molecule type" value="Genomic_DNA"/>
</dbReference>